<evidence type="ECO:0000313" key="3">
    <source>
        <dbReference type="Proteomes" id="UP000198426"/>
    </source>
</evidence>
<dbReference type="EMBL" id="FZOY01000002">
    <property type="protein sequence ID" value="SNS48488.1"/>
    <property type="molecule type" value="Genomic_DNA"/>
</dbReference>
<feature type="domain" description="GGDEF" evidence="1">
    <location>
        <begin position="212"/>
        <end position="346"/>
    </location>
</feature>
<dbReference type="PROSITE" id="PS50887">
    <property type="entry name" value="GGDEF"/>
    <property type="match status" value="1"/>
</dbReference>
<dbReference type="AlphaFoldDB" id="A0A239EW27"/>
<dbReference type="Gene3D" id="3.30.450.260">
    <property type="entry name" value="Haem NO binding associated domain"/>
    <property type="match status" value="1"/>
</dbReference>
<keyword evidence="3" id="KW-1185">Reference proteome</keyword>
<sequence length="354" mass="38380">MNIGAPVNLKACKPRACSPDLLGRVNLLDMDALSAFMPMHMVVAMDGRILRAGPTLRKLRPEGGLIGGMFFDLFEMRRPRGVTDIEALPAQDGGRVSIVFRDGVRTHFKALAAKLSCGRGILVNLSFGISVVDAVEAYDLSSRDFAATDLAVEMLYLFEAKSAAMSESKKLNQRLQGAKVAAEEQAFTDTLTGLKNRRALGHVLDRLEATGVPFGLMQVDLDYFKQVNDRFGHAAGDEVLQVVARVLVSETRECDTVARVGGDEFVLVFQRLVDTELLQTIARRIISRLEEPVPYEGNACRISCSIGIATSESHPGVGSETLLEEADKALYASKHAGRGRCMLARPEAGSVPDG</sequence>
<dbReference type="InterPro" id="IPR029787">
    <property type="entry name" value="Nucleotide_cyclase"/>
</dbReference>
<dbReference type="SMART" id="SM00267">
    <property type="entry name" value="GGDEF"/>
    <property type="match status" value="1"/>
</dbReference>
<dbReference type="FunFam" id="3.30.70.270:FF:000001">
    <property type="entry name" value="Diguanylate cyclase domain protein"/>
    <property type="match status" value="1"/>
</dbReference>
<dbReference type="Proteomes" id="UP000198426">
    <property type="component" value="Unassembled WGS sequence"/>
</dbReference>
<accession>A0A239EW27</accession>
<name>A0A239EW27_9RHOB</name>
<proteinExistence type="predicted"/>
<dbReference type="Pfam" id="PF00990">
    <property type="entry name" value="GGDEF"/>
    <property type="match status" value="1"/>
</dbReference>
<dbReference type="CDD" id="cd01949">
    <property type="entry name" value="GGDEF"/>
    <property type="match status" value="1"/>
</dbReference>
<evidence type="ECO:0000313" key="2">
    <source>
        <dbReference type="EMBL" id="SNS48488.1"/>
    </source>
</evidence>
<dbReference type="GO" id="GO:0003824">
    <property type="term" value="F:catalytic activity"/>
    <property type="evidence" value="ECO:0007669"/>
    <property type="project" value="UniProtKB-ARBA"/>
</dbReference>
<dbReference type="RefSeq" id="WP_245837778.1">
    <property type="nucleotide sequence ID" value="NZ_FZOY01000002.1"/>
</dbReference>
<dbReference type="PANTHER" id="PTHR46663:SF4">
    <property type="entry name" value="DIGUANYLATE CYCLASE DGCT-RELATED"/>
    <property type="match status" value="1"/>
</dbReference>
<dbReference type="SUPFAM" id="SSF55073">
    <property type="entry name" value="Nucleotide cyclase"/>
    <property type="match status" value="1"/>
</dbReference>
<evidence type="ECO:0000259" key="1">
    <source>
        <dbReference type="PROSITE" id="PS50887"/>
    </source>
</evidence>
<dbReference type="InterPro" id="IPR043128">
    <property type="entry name" value="Rev_trsase/Diguanyl_cyclase"/>
</dbReference>
<reference evidence="2 3" key="1">
    <citation type="submission" date="2017-06" db="EMBL/GenBank/DDBJ databases">
        <authorList>
            <person name="Kim H.J."/>
            <person name="Triplett B.A."/>
        </authorList>
    </citation>
    <scope>NUCLEOTIDE SEQUENCE [LARGE SCALE GENOMIC DNA]</scope>
    <source>
        <strain evidence="2 3">DSM 29339</strain>
    </source>
</reference>
<organism evidence="2 3">
    <name type="scientific">Tropicimonas sediminicola</name>
    <dbReference type="NCBI Taxonomy" id="1031541"/>
    <lineage>
        <taxon>Bacteria</taxon>
        <taxon>Pseudomonadati</taxon>
        <taxon>Pseudomonadota</taxon>
        <taxon>Alphaproteobacteria</taxon>
        <taxon>Rhodobacterales</taxon>
        <taxon>Roseobacteraceae</taxon>
        <taxon>Tropicimonas</taxon>
    </lineage>
</organism>
<dbReference type="NCBIfam" id="TIGR00254">
    <property type="entry name" value="GGDEF"/>
    <property type="match status" value="1"/>
</dbReference>
<dbReference type="InterPro" id="IPR000160">
    <property type="entry name" value="GGDEF_dom"/>
</dbReference>
<dbReference type="PANTHER" id="PTHR46663">
    <property type="entry name" value="DIGUANYLATE CYCLASE DGCT-RELATED"/>
    <property type="match status" value="1"/>
</dbReference>
<dbReference type="InterPro" id="IPR042463">
    <property type="entry name" value="HNOB_dom_associated_sf"/>
</dbReference>
<dbReference type="Gene3D" id="3.30.70.270">
    <property type="match status" value="1"/>
</dbReference>
<gene>
    <name evidence="2" type="ORF">SAMN05421757_102349</name>
</gene>
<dbReference type="InterPro" id="IPR052163">
    <property type="entry name" value="DGC-Regulatory_Protein"/>
</dbReference>
<protein>
    <submittedName>
        <fullName evidence="2">Diguanylate cyclase (GGDEF) domain-containing protein</fullName>
    </submittedName>
</protein>